<dbReference type="Proteomes" id="UP000887580">
    <property type="component" value="Unplaced"/>
</dbReference>
<name>A0AC35FM66_9BILA</name>
<proteinExistence type="predicted"/>
<sequence>MIPIVSELRWLRYNPRRFFTVDSDAFSLFEVDRGYKFDAVEVYPERVNYDGYESEKEDDQFKPPPIKKVHQLDFVKNDGPRSVALSYLQDSVVALSFTDRIVFHRANADPTRVPDDEIKLKKAPVCIDWSSVDKHKFLIVGERSPAQNKDNSFTILDLERASNTGYDNVPRLLHWPVREKLTAGSFFPEERDLVALVSQEYIRIVDIRGRERHAAAVVESTDGRPFIGLQVEPNIGYRFLTYRCDPKDTDNDIHVYDRRYLKQPLYVHTDYTHEKARIRRCVWNPHRRFTINSLTVDANKVHDFSISPNAYDYGSIFTKPHTSVESIKEAINQSIDWYPYMHNTICFPGIHNVRNFEWHPKYENHLTLIIDRPKQDLRHIHFTTISRDTYAVLGSNNECAYSYRQFACVAESIVKQPLRAHRIRFLEVKNKDKSRRHQTPKEEVLPFQFSEGMFYLDQTRRIHNHLTCREENCVDCMRVYLNTKNDEFDRRRIEDKYFEKYWDSIHDEAQKNMRRSIAVLDNLLNGDDISVIMRQRAEHGYGYGQARDPIQSMVLNCQNAIRVDSKLSTSELDFVWNWIEKIGYTSPKYDLKTIYGTTYAGIEFLVNSVTSQSSQFEENCDWGCSRVFTNGKRQQMLKMCMWPEFGNTEGLRKICDHIILENTIEAYLRVIFISLAACQGQLAKDYLRKTMDKIKHRDPNQRLKFRSESFEKLTMKTLNVIDLFNGANFNLSEYENYKVMLNDEPILLACITFIARRLNYSKHMRVIVNITELKPEDRIMFALINMDDKLLQETFYNLMEEMYHKEPLKTLMFVGLYDCDKTHKAILRYYENTNDCQTCSILYVIGKCFKDVEKLKDPPNFGLKTDKLADKLKESVKGVNHKRGLNCFFDYLNILGSWNMNIERTFLYNQLYEKNSQNKGRLTRAQAVVACSYCNRAAYPCTMDRFRSYKAHRGREMPDNFPNRTRISTCGACRKPLPKCVICRHHYGSLVDSLSLFGESENSLDHSFVFCVSCHHGGHYAHLKDWFKDYDICPATGCECRCSKRDGALLDENVMKQSEEMERKDARLKLAANNSA</sequence>
<evidence type="ECO:0000313" key="1">
    <source>
        <dbReference type="Proteomes" id="UP000887580"/>
    </source>
</evidence>
<protein>
    <submittedName>
        <fullName evidence="2">GATOR complex protein MIO zinc-ribbon like domain-containing protein</fullName>
    </submittedName>
</protein>
<organism evidence="1 2">
    <name type="scientific">Panagrolaimus sp. PS1159</name>
    <dbReference type="NCBI Taxonomy" id="55785"/>
    <lineage>
        <taxon>Eukaryota</taxon>
        <taxon>Metazoa</taxon>
        <taxon>Ecdysozoa</taxon>
        <taxon>Nematoda</taxon>
        <taxon>Chromadorea</taxon>
        <taxon>Rhabditida</taxon>
        <taxon>Tylenchina</taxon>
        <taxon>Panagrolaimomorpha</taxon>
        <taxon>Panagrolaimoidea</taxon>
        <taxon>Panagrolaimidae</taxon>
        <taxon>Panagrolaimus</taxon>
    </lineage>
</organism>
<accession>A0AC35FM66</accession>
<reference evidence="2" key="1">
    <citation type="submission" date="2022-11" db="UniProtKB">
        <authorList>
            <consortium name="WormBaseParasite"/>
        </authorList>
    </citation>
    <scope>IDENTIFICATION</scope>
</reference>
<evidence type="ECO:0000313" key="2">
    <source>
        <dbReference type="WBParaSite" id="PS1159_v2.g18887.t1"/>
    </source>
</evidence>
<dbReference type="WBParaSite" id="PS1159_v2.g18887.t1">
    <property type="protein sequence ID" value="PS1159_v2.g18887.t1"/>
    <property type="gene ID" value="PS1159_v2.g18887"/>
</dbReference>